<dbReference type="Gene3D" id="3.40.50.1980">
    <property type="entry name" value="Nitrogenase molybdenum iron protein domain"/>
    <property type="match status" value="2"/>
</dbReference>
<reference evidence="6 7" key="1">
    <citation type="submission" date="2018-11" db="EMBL/GenBank/DDBJ databases">
        <title>Novel Erysipelotrichaceae bacterium isolated from small intestine of a swine.</title>
        <authorList>
            <person name="Kim J.S."/>
            <person name="Choe H."/>
            <person name="Lee Y.R."/>
            <person name="Kim K.M."/>
            <person name="Park D.S."/>
        </authorList>
    </citation>
    <scope>NUCLEOTIDE SEQUENCE [LARGE SCALE GENOMIC DNA]</scope>
    <source>
        <strain evidence="6 7">SG0102</strain>
    </source>
</reference>
<evidence type="ECO:0000256" key="4">
    <source>
        <dbReference type="SAM" id="MobiDB-lite"/>
    </source>
</evidence>
<dbReference type="EMBL" id="AP019309">
    <property type="protein sequence ID" value="BBH25497.1"/>
    <property type="molecule type" value="Genomic_DNA"/>
</dbReference>
<evidence type="ECO:0000313" key="7">
    <source>
        <dbReference type="Proteomes" id="UP000268059"/>
    </source>
</evidence>
<dbReference type="Proteomes" id="UP000268059">
    <property type="component" value="Chromosome"/>
</dbReference>
<evidence type="ECO:0000313" key="6">
    <source>
        <dbReference type="EMBL" id="BBH25497.1"/>
    </source>
</evidence>
<dbReference type="Pfam" id="PF01297">
    <property type="entry name" value="ZnuA"/>
    <property type="match status" value="1"/>
</dbReference>
<dbReference type="RefSeq" id="WP_125118440.1">
    <property type="nucleotide sequence ID" value="NZ_AP019309.1"/>
</dbReference>
<comment type="similarity">
    <text evidence="1">Belongs to the bacterial solute-binding protein 9 family.</text>
</comment>
<dbReference type="FunCoup" id="A0A3G9J2U3">
    <property type="interactions" value="120"/>
</dbReference>
<evidence type="ECO:0000256" key="2">
    <source>
        <dbReference type="ARBA" id="ARBA00022448"/>
    </source>
</evidence>
<keyword evidence="7" id="KW-1185">Reference proteome</keyword>
<evidence type="ECO:0000256" key="3">
    <source>
        <dbReference type="ARBA" id="ARBA00022729"/>
    </source>
</evidence>
<evidence type="ECO:0000256" key="5">
    <source>
        <dbReference type="SAM" id="SignalP"/>
    </source>
</evidence>
<dbReference type="PROSITE" id="PS51257">
    <property type="entry name" value="PROKAR_LIPOPROTEIN"/>
    <property type="match status" value="1"/>
</dbReference>
<dbReference type="PANTHER" id="PTHR42953">
    <property type="entry name" value="HIGH-AFFINITY ZINC UPTAKE SYSTEM PROTEIN ZNUA-RELATED"/>
    <property type="match status" value="1"/>
</dbReference>
<dbReference type="InterPro" id="IPR050492">
    <property type="entry name" value="Bact_metal-bind_prot9"/>
</dbReference>
<feature type="region of interest" description="Disordered" evidence="4">
    <location>
        <begin position="117"/>
        <end position="142"/>
    </location>
</feature>
<keyword evidence="3 5" id="KW-0732">Signal</keyword>
<gene>
    <name evidence="6" type="primary">znuA</name>
    <name evidence="6" type="ORF">SG0102_04310</name>
</gene>
<dbReference type="PANTHER" id="PTHR42953:SF3">
    <property type="entry name" value="HIGH-AFFINITY ZINC UPTAKE SYSTEM PROTEIN ZNUA"/>
    <property type="match status" value="1"/>
</dbReference>
<dbReference type="InterPro" id="IPR006127">
    <property type="entry name" value="ZnuA-like"/>
</dbReference>
<name>A0A3G9J2U3_9FIRM</name>
<dbReference type="OrthoDB" id="9810636at2"/>
<organism evidence="6 7">
    <name type="scientific">Intestinibaculum porci</name>
    <dbReference type="NCBI Taxonomy" id="2487118"/>
    <lineage>
        <taxon>Bacteria</taxon>
        <taxon>Bacillati</taxon>
        <taxon>Bacillota</taxon>
        <taxon>Erysipelotrichia</taxon>
        <taxon>Erysipelotrichales</taxon>
        <taxon>Erysipelotrichaceae</taxon>
        <taxon>Intestinibaculum</taxon>
    </lineage>
</organism>
<dbReference type="GO" id="GO:0030001">
    <property type="term" value="P:metal ion transport"/>
    <property type="evidence" value="ECO:0007669"/>
    <property type="project" value="InterPro"/>
</dbReference>
<dbReference type="GO" id="GO:0046872">
    <property type="term" value="F:metal ion binding"/>
    <property type="evidence" value="ECO:0007669"/>
    <property type="project" value="InterPro"/>
</dbReference>
<dbReference type="KEGG" id="ebm:SG0102_04310"/>
<evidence type="ECO:0000256" key="1">
    <source>
        <dbReference type="ARBA" id="ARBA00011028"/>
    </source>
</evidence>
<keyword evidence="2" id="KW-0813">Transport</keyword>
<proteinExistence type="inferred from homology"/>
<dbReference type="SUPFAM" id="SSF53807">
    <property type="entry name" value="Helical backbone' metal receptor"/>
    <property type="match status" value="1"/>
</dbReference>
<dbReference type="AlphaFoldDB" id="A0A3G9J2U3"/>
<feature type="chain" id="PRO_5038676927" evidence="5">
    <location>
        <begin position="19"/>
        <end position="314"/>
    </location>
</feature>
<feature type="signal peptide" evidence="5">
    <location>
        <begin position="1"/>
        <end position="18"/>
    </location>
</feature>
<accession>A0A3G9J2U3</accession>
<sequence length="314" mass="35093">MKKLVSLLLVFVCALSLAGCTSSSPTKTIVTTNFPAYDFVRAIVGKNSGYKVKVLIKPGTDVHSYEPTPKDIIAVENADLFFYVGGDSDEWVEGILHDIDQKKTKVVKMLDLVSSKREEESVEGMQEEHEGHEEEEETEYDEHVWTSPANVVDILQNLEKKIIAMDPSHQATYMKNAQAYIKQVKALDAAFQDVVKHAKRKELIFGDRFPFLYFVKEYGLSYRAAFAGCAEQTEASAATLSYLIDYVKAHHLHYVLKLELSNGKVAQTIAGETGAKVLTFNSVHNVTSTQFKDGVTYVDLMQKNVSVLRKVLNA</sequence>
<dbReference type="InParanoid" id="A0A3G9J2U3"/>
<protein>
    <submittedName>
        <fullName evidence="6">High-affinity zinc uptake system binding-protein ZnuA</fullName>
    </submittedName>
</protein>